<dbReference type="Gene3D" id="3.90.1150.10">
    <property type="entry name" value="Aspartate Aminotransferase, domain 1"/>
    <property type="match status" value="1"/>
</dbReference>
<comment type="miscellaneous">
    <text evidence="5">May also have succinyldiaminopimelate aminotransferase activity, thus carrying out the corresponding step in lysine biosynthesis.</text>
</comment>
<dbReference type="OrthoDB" id="9807885at2"/>
<dbReference type="InterPro" id="IPR050103">
    <property type="entry name" value="Class-III_PLP-dep_AT"/>
</dbReference>
<dbReference type="InterPro" id="IPR015422">
    <property type="entry name" value="PyrdxlP-dep_Trfase_small"/>
</dbReference>
<dbReference type="InterPro" id="IPR005814">
    <property type="entry name" value="Aminotrans_3"/>
</dbReference>
<dbReference type="SUPFAM" id="SSF53383">
    <property type="entry name" value="PLP-dependent transferases"/>
    <property type="match status" value="1"/>
</dbReference>
<organism evidence="6 7">
    <name type="scientific">Desulfosporosinus fructosivorans</name>
    <dbReference type="NCBI Taxonomy" id="2018669"/>
    <lineage>
        <taxon>Bacteria</taxon>
        <taxon>Bacillati</taxon>
        <taxon>Bacillota</taxon>
        <taxon>Clostridia</taxon>
        <taxon>Eubacteriales</taxon>
        <taxon>Desulfitobacteriaceae</taxon>
        <taxon>Desulfosporosinus</taxon>
    </lineage>
</organism>
<reference evidence="6 7" key="1">
    <citation type="submission" date="2019-03" db="EMBL/GenBank/DDBJ databases">
        <title>Draft Genome Sequence of Desulfosporosinus fructosivorans Strain 63.6F, Isolated from Marine Sediment in the Baltic Sea.</title>
        <authorList>
            <person name="Hausmann B."/>
            <person name="Vandieken V."/>
            <person name="Pjevac P."/>
            <person name="Schreck K."/>
            <person name="Herbold C.W."/>
            <person name="Loy A."/>
        </authorList>
    </citation>
    <scope>NUCLEOTIDE SEQUENCE [LARGE SCALE GENOMIC DNA]</scope>
    <source>
        <strain evidence="6 7">63.6F</strain>
    </source>
</reference>
<feature type="binding site" evidence="5">
    <location>
        <begin position="116"/>
        <end position="117"/>
    </location>
    <ligand>
        <name>pyridoxal 5'-phosphate</name>
        <dbReference type="ChEBI" id="CHEBI:597326"/>
    </ligand>
</feature>
<feature type="binding site" evidence="5">
    <location>
        <position position="292"/>
    </location>
    <ligand>
        <name>pyridoxal 5'-phosphate</name>
        <dbReference type="ChEBI" id="CHEBI:597326"/>
    </ligand>
</feature>
<comment type="subunit">
    <text evidence="5">Homodimer.</text>
</comment>
<dbReference type="InterPro" id="IPR015424">
    <property type="entry name" value="PyrdxlP-dep_Trfase"/>
</dbReference>
<dbReference type="InterPro" id="IPR004636">
    <property type="entry name" value="AcOrn/SuccOrn_fam"/>
</dbReference>
<dbReference type="HAMAP" id="MF_01107">
    <property type="entry name" value="ArgD_aminotrans_3"/>
    <property type="match status" value="1"/>
</dbReference>
<keyword evidence="4 5" id="KW-0663">Pyridoxal phosphate</keyword>
<protein>
    <recommendedName>
        <fullName evidence="5">Acetylornithine aminotransferase</fullName>
        <shortName evidence="5">ACOAT</shortName>
        <ecNumber evidence="5">2.6.1.11</ecNumber>
    </recommendedName>
</protein>
<feature type="modified residue" description="N6-(pyridoxal phosphate)lysine" evidence="5">
    <location>
        <position position="263"/>
    </location>
</feature>
<dbReference type="EMBL" id="SPQQ01000010">
    <property type="protein sequence ID" value="TGE36033.1"/>
    <property type="molecule type" value="Genomic_DNA"/>
</dbReference>
<feature type="binding site" evidence="5">
    <location>
        <position position="291"/>
    </location>
    <ligand>
        <name>N(2)-acetyl-L-ornithine</name>
        <dbReference type="ChEBI" id="CHEBI:57805"/>
    </ligand>
</feature>
<comment type="similarity">
    <text evidence="5">Belongs to the class-III pyridoxal-phosphate-dependent aminotransferase family. ArgD subfamily.</text>
</comment>
<name>A0A4Z0R1G7_9FIRM</name>
<feature type="binding site" evidence="5">
    <location>
        <begin position="234"/>
        <end position="237"/>
    </location>
    <ligand>
        <name>pyridoxal 5'-phosphate</name>
        <dbReference type="ChEBI" id="CHEBI:597326"/>
    </ligand>
</feature>
<evidence type="ECO:0000256" key="5">
    <source>
        <dbReference type="HAMAP-Rule" id="MF_01107"/>
    </source>
</evidence>
<dbReference type="PIRSF" id="PIRSF000521">
    <property type="entry name" value="Transaminase_4ab_Lys_Orn"/>
    <property type="match status" value="1"/>
</dbReference>
<keyword evidence="7" id="KW-1185">Reference proteome</keyword>
<comment type="caution">
    <text evidence="6">The sequence shown here is derived from an EMBL/GenBank/DDBJ whole genome shotgun (WGS) entry which is preliminary data.</text>
</comment>
<dbReference type="FunFam" id="3.40.640.10:FF:000004">
    <property type="entry name" value="Acetylornithine aminotransferase"/>
    <property type="match status" value="1"/>
</dbReference>
<dbReference type="InterPro" id="IPR015421">
    <property type="entry name" value="PyrdxlP-dep_Trfase_major"/>
</dbReference>
<feature type="binding site" evidence="5">
    <location>
        <position position="149"/>
    </location>
    <ligand>
        <name>pyridoxal 5'-phosphate</name>
        <dbReference type="ChEBI" id="CHEBI:597326"/>
    </ligand>
</feature>
<dbReference type="GO" id="GO:0030170">
    <property type="term" value="F:pyridoxal phosphate binding"/>
    <property type="evidence" value="ECO:0007669"/>
    <property type="project" value="InterPro"/>
</dbReference>
<dbReference type="NCBIfam" id="NF002325">
    <property type="entry name" value="PRK01278.1"/>
    <property type="match status" value="1"/>
</dbReference>
<feature type="binding site" evidence="5">
    <location>
        <position position="152"/>
    </location>
    <ligand>
        <name>N(2)-acetyl-L-ornithine</name>
        <dbReference type="ChEBI" id="CHEBI:57805"/>
    </ligand>
</feature>
<dbReference type="PROSITE" id="PS00600">
    <property type="entry name" value="AA_TRANSFER_CLASS_3"/>
    <property type="match status" value="1"/>
</dbReference>
<dbReference type="GO" id="GO:0006526">
    <property type="term" value="P:L-arginine biosynthetic process"/>
    <property type="evidence" value="ECO:0007669"/>
    <property type="project" value="UniProtKB-UniRule"/>
</dbReference>
<keyword evidence="3 5" id="KW-0808">Transferase</keyword>
<dbReference type="CDD" id="cd00610">
    <property type="entry name" value="OAT_like"/>
    <property type="match status" value="1"/>
</dbReference>
<comment type="cofactor">
    <cofactor evidence="5">
        <name>pyridoxal 5'-phosphate</name>
        <dbReference type="ChEBI" id="CHEBI:597326"/>
    </cofactor>
    <text evidence="5">Binds 1 pyridoxal phosphate per subunit.</text>
</comment>
<dbReference type="RefSeq" id="WP_135551126.1">
    <property type="nucleotide sequence ID" value="NZ_SPQQ01000010.1"/>
</dbReference>
<evidence type="ECO:0000256" key="2">
    <source>
        <dbReference type="ARBA" id="ARBA00022605"/>
    </source>
</evidence>
<evidence type="ECO:0000256" key="1">
    <source>
        <dbReference type="ARBA" id="ARBA00022576"/>
    </source>
</evidence>
<sequence>MGGLNLKQLEGLSSEVIIERGKNAVMNTYGRLPMTIVKGDGAWVWDTEEKRYLDFLTGLAVNSLGHSHPAIVRAVQEQAKEIMHTSNLYWIPNQVALAERLVENSFADKVFFCNSGAEANEAAFKLARKYAKKNFGAHKYEVVTLENSFHGRTLATLTLTGQTKYQEGFDPLPVGCSYAKLNDLESLKAKVNINTAAVFIEPIQGEGGVLPASLEFLQGARELCDQFDALLIFDEVQCGIGRTGKLFAYEWSGVVPDIMTLAKALGGGVPIGAMLATDKVANAFQPGDHASTFGGNPLATAAGCAVLDVMLEDGFMAGVQERSGYFQKGLEELASKYLTGDPVRGQGFIIGWPVSKLGPEIVEACRLNGLLINCVGGKILRFLPPLIVEKPEMDKALEILDAVFSELW</sequence>
<comment type="pathway">
    <text evidence="5">Amino-acid biosynthesis; L-arginine biosynthesis; N(2)-acetyl-L-ornithine from L-glutamate: step 4/4.</text>
</comment>
<comment type="catalytic activity">
    <reaction evidence="5">
        <text>N(2)-acetyl-L-ornithine + 2-oxoglutarate = N-acetyl-L-glutamate 5-semialdehyde + L-glutamate</text>
        <dbReference type="Rhea" id="RHEA:18049"/>
        <dbReference type="ChEBI" id="CHEBI:16810"/>
        <dbReference type="ChEBI" id="CHEBI:29123"/>
        <dbReference type="ChEBI" id="CHEBI:29985"/>
        <dbReference type="ChEBI" id="CHEBI:57805"/>
        <dbReference type="EC" id="2.6.1.11"/>
    </reaction>
</comment>
<accession>A0A4Z0R1G7</accession>
<dbReference type="NCBIfam" id="TIGR00707">
    <property type="entry name" value="argD"/>
    <property type="match status" value="1"/>
</dbReference>
<keyword evidence="5" id="KW-0055">Arginine biosynthesis</keyword>
<dbReference type="InterPro" id="IPR049704">
    <property type="entry name" value="Aminotrans_3_PPA_site"/>
</dbReference>
<dbReference type="Gene3D" id="3.40.640.10">
    <property type="entry name" value="Type I PLP-dependent aspartate aminotransferase-like (Major domain)"/>
    <property type="match status" value="1"/>
</dbReference>
<gene>
    <name evidence="5" type="primary">argD</name>
    <name evidence="6" type="ORF">E4K67_22160</name>
</gene>
<dbReference type="GO" id="GO:0042802">
    <property type="term" value="F:identical protein binding"/>
    <property type="evidence" value="ECO:0007669"/>
    <property type="project" value="TreeGrafter"/>
</dbReference>
<evidence type="ECO:0000256" key="4">
    <source>
        <dbReference type="ARBA" id="ARBA00022898"/>
    </source>
</evidence>
<dbReference type="GO" id="GO:0003992">
    <property type="term" value="F:N2-acetyl-L-ornithine:2-oxoglutarate 5-aminotransferase activity"/>
    <property type="evidence" value="ECO:0007669"/>
    <property type="project" value="UniProtKB-UniRule"/>
</dbReference>
<evidence type="ECO:0000313" key="6">
    <source>
        <dbReference type="EMBL" id="TGE36033.1"/>
    </source>
</evidence>
<comment type="subcellular location">
    <subcellularLocation>
        <location evidence="5">Cytoplasm</location>
    </subcellularLocation>
</comment>
<dbReference type="PANTHER" id="PTHR11986">
    <property type="entry name" value="AMINOTRANSFERASE CLASS III"/>
    <property type="match status" value="1"/>
</dbReference>
<evidence type="ECO:0000256" key="3">
    <source>
        <dbReference type="ARBA" id="ARBA00022679"/>
    </source>
</evidence>
<keyword evidence="1 5" id="KW-0032">Aminotransferase</keyword>
<keyword evidence="5" id="KW-0963">Cytoplasm</keyword>
<dbReference type="AlphaFoldDB" id="A0A4Z0R1G7"/>
<proteinExistence type="inferred from homology"/>
<dbReference type="NCBIfam" id="NF002874">
    <property type="entry name" value="PRK03244.1"/>
    <property type="match status" value="1"/>
</dbReference>
<dbReference type="Pfam" id="PF00202">
    <property type="entry name" value="Aminotran_3"/>
    <property type="match status" value="1"/>
</dbReference>
<dbReference type="Proteomes" id="UP000298460">
    <property type="component" value="Unassembled WGS sequence"/>
</dbReference>
<dbReference type="GO" id="GO:0005737">
    <property type="term" value="C:cytoplasm"/>
    <property type="evidence" value="ECO:0007669"/>
    <property type="project" value="UniProtKB-SubCell"/>
</dbReference>
<evidence type="ECO:0000313" key="7">
    <source>
        <dbReference type="Proteomes" id="UP000298460"/>
    </source>
</evidence>
<keyword evidence="2 5" id="KW-0028">Amino-acid biosynthesis</keyword>
<dbReference type="PANTHER" id="PTHR11986:SF79">
    <property type="entry name" value="ACETYLORNITHINE AMINOTRANSFERASE, MITOCHONDRIAL"/>
    <property type="match status" value="1"/>
</dbReference>
<dbReference type="UniPathway" id="UPA00068">
    <property type="reaction ID" value="UER00109"/>
</dbReference>
<dbReference type="EC" id="2.6.1.11" evidence="5"/>